<comment type="caution">
    <text evidence="1">The sequence shown here is derived from an EMBL/GenBank/DDBJ whole genome shotgun (WGS) entry which is preliminary data.</text>
</comment>
<dbReference type="OrthoDB" id="10030020at2759"/>
<proteinExistence type="predicted"/>
<accession>A0A815JAM1</accession>
<reference evidence="1" key="1">
    <citation type="submission" date="2021-02" db="EMBL/GenBank/DDBJ databases">
        <authorList>
            <person name="Nowell W R."/>
        </authorList>
    </citation>
    <scope>NUCLEOTIDE SEQUENCE</scope>
</reference>
<organism evidence="1 5">
    <name type="scientific">Didymodactylos carnosus</name>
    <dbReference type="NCBI Taxonomy" id="1234261"/>
    <lineage>
        <taxon>Eukaryota</taxon>
        <taxon>Metazoa</taxon>
        <taxon>Spiralia</taxon>
        <taxon>Gnathifera</taxon>
        <taxon>Rotifera</taxon>
        <taxon>Eurotatoria</taxon>
        <taxon>Bdelloidea</taxon>
        <taxon>Philodinida</taxon>
        <taxon>Philodinidae</taxon>
        <taxon>Didymodactylos</taxon>
    </lineage>
</organism>
<evidence type="ECO:0000313" key="4">
    <source>
        <dbReference type="EMBL" id="CAF4304642.1"/>
    </source>
</evidence>
<evidence type="ECO:0000313" key="1">
    <source>
        <dbReference type="EMBL" id="CAF1376918.1"/>
    </source>
</evidence>
<dbReference type="EMBL" id="CAJNOK010035849">
    <property type="protein sequence ID" value="CAF1517116.1"/>
    <property type="molecule type" value="Genomic_DNA"/>
</dbReference>
<dbReference type="Proteomes" id="UP000663829">
    <property type="component" value="Unassembled WGS sequence"/>
</dbReference>
<dbReference type="EMBL" id="CAJOBA010057973">
    <property type="protein sequence ID" value="CAF4304642.1"/>
    <property type="molecule type" value="Genomic_DNA"/>
</dbReference>
<dbReference type="Proteomes" id="UP000682733">
    <property type="component" value="Unassembled WGS sequence"/>
</dbReference>
<dbReference type="AlphaFoldDB" id="A0A815JAM1"/>
<protein>
    <submittedName>
        <fullName evidence="1">Uncharacterized protein</fullName>
    </submittedName>
</protein>
<dbReference type="Gene3D" id="3.40.630.30">
    <property type="match status" value="1"/>
</dbReference>
<name>A0A815JAM1_9BILA</name>
<sequence>MSHVIDEDETYMYEILQEKHLEESTKLLADVFTKYNPLEVYMKTTYEQFYPQALAFSKAVLNEQLSVVAVHKQTKEIHGLVQAGDAKKLNEHNFEELDVCKDLSKEVFDEVEQRFMKQYGEPKENDLIQIMMAGVRQDCSGKGESSKKSYHRASKFSNAIRVWGIPQTLIAFENFEVR</sequence>
<evidence type="ECO:0000313" key="5">
    <source>
        <dbReference type="Proteomes" id="UP000663829"/>
    </source>
</evidence>
<dbReference type="EMBL" id="CAJNOQ010016211">
    <property type="protein sequence ID" value="CAF1376918.1"/>
    <property type="molecule type" value="Genomic_DNA"/>
</dbReference>
<keyword evidence="5" id="KW-1185">Reference proteome</keyword>
<evidence type="ECO:0000313" key="3">
    <source>
        <dbReference type="EMBL" id="CAF4267850.1"/>
    </source>
</evidence>
<gene>
    <name evidence="1" type="ORF">GPM918_LOCUS32134</name>
    <name evidence="2" type="ORF">OVA965_LOCUS37633</name>
    <name evidence="3" type="ORF">SRO942_LOCUS32795</name>
    <name evidence="4" type="ORF">TMI583_LOCUS38739</name>
</gene>
<evidence type="ECO:0000313" key="2">
    <source>
        <dbReference type="EMBL" id="CAF1517116.1"/>
    </source>
</evidence>
<dbReference type="EMBL" id="CAJOBC010078882">
    <property type="protein sequence ID" value="CAF4267850.1"/>
    <property type="molecule type" value="Genomic_DNA"/>
</dbReference>
<dbReference type="Proteomes" id="UP000677228">
    <property type="component" value="Unassembled WGS sequence"/>
</dbReference>
<dbReference type="Proteomes" id="UP000681722">
    <property type="component" value="Unassembled WGS sequence"/>
</dbReference>